<organism evidence="1 2">
    <name type="scientific">Pyropia yezoensis</name>
    <name type="common">Susabi-nori</name>
    <name type="synonym">Porphyra yezoensis</name>
    <dbReference type="NCBI Taxonomy" id="2788"/>
    <lineage>
        <taxon>Eukaryota</taxon>
        <taxon>Rhodophyta</taxon>
        <taxon>Bangiophyceae</taxon>
        <taxon>Bangiales</taxon>
        <taxon>Bangiaceae</taxon>
        <taxon>Pyropia</taxon>
    </lineage>
</organism>
<accession>A0ACC3CCI0</accession>
<reference evidence="1" key="1">
    <citation type="submission" date="2019-11" db="EMBL/GenBank/DDBJ databases">
        <title>Nori genome reveals adaptations in red seaweeds to the harsh intertidal environment.</title>
        <authorList>
            <person name="Wang D."/>
            <person name="Mao Y."/>
        </authorList>
    </citation>
    <scope>NUCLEOTIDE SEQUENCE</scope>
    <source>
        <tissue evidence="1">Gametophyte</tissue>
    </source>
</reference>
<evidence type="ECO:0000313" key="2">
    <source>
        <dbReference type="Proteomes" id="UP000798662"/>
    </source>
</evidence>
<sequence length="291" mass="29689">MAENQSSDSTANANAPRVLCSKGCGFFGTPSTLNMCSTCFRDHQKHENPQNGAETAASTMAAAAAAAAASIAAASVAVKSASPPSRLSDASAPQLLLPPNVASAHQLLRPTTPPPTATNLAEAVAAVEAASAGSLEASTAAAAATMTGSPQRFSAMTAAAPTTPPAILHLPTSATQIVAPPSPPALKRKASYPRADEDMATPSEAGTASTAAPADEVPDLPARKVQKDKRRCFSCRKKVGLTALPCRCGYVYCGAHRMATDHNCDFDYKTHARTVLAGANPLVAAVKVNKI</sequence>
<comment type="caution">
    <text evidence="1">The sequence shown here is derived from an EMBL/GenBank/DDBJ whole genome shotgun (WGS) entry which is preliminary data.</text>
</comment>
<gene>
    <name evidence="1" type="ORF">I4F81_009963</name>
</gene>
<protein>
    <submittedName>
        <fullName evidence="1">Uncharacterized protein</fullName>
    </submittedName>
</protein>
<evidence type="ECO:0000313" key="1">
    <source>
        <dbReference type="EMBL" id="KAK1867456.1"/>
    </source>
</evidence>
<dbReference type="EMBL" id="CM020620">
    <property type="protein sequence ID" value="KAK1867456.1"/>
    <property type="molecule type" value="Genomic_DNA"/>
</dbReference>
<name>A0ACC3CCI0_PYRYE</name>
<dbReference type="Proteomes" id="UP000798662">
    <property type="component" value="Chromosome 3"/>
</dbReference>
<keyword evidence="2" id="KW-1185">Reference proteome</keyword>
<proteinExistence type="predicted"/>